<dbReference type="EMBL" id="BSEN01000015">
    <property type="protein sequence ID" value="GLJ78016.1"/>
    <property type="molecule type" value="Genomic_DNA"/>
</dbReference>
<dbReference type="InterPro" id="IPR050508">
    <property type="entry name" value="Methyltransf_Superfamily"/>
</dbReference>
<name>A0A9W6M1L6_9MICO</name>
<dbReference type="Proteomes" id="UP001142372">
    <property type="component" value="Unassembled WGS sequence"/>
</dbReference>
<dbReference type="GO" id="GO:0032259">
    <property type="term" value="P:methylation"/>
    <property type="evidence" value="ECO:0007669"/>
    <property type="project" value="UniProtKB-KW"/>
</dbReference>
<proteinExistence type="predicted"/>
<feature type="domain" description="Methyltransferase type 11" evidence="1">
    <location>
        <begin position="44"/>
        <end position="137"/>
    </location>
</feature>
<keyword evidence="2" id="KW-0808">Transferase</keyword>
<evidence type="ECO:0000313" key="3">
    <source>
        <dbReference type="Proteomes" id="UP001142372"/>
    </source>
</evidence>
<dbReference type="RefSeq" id="WP_271178613.1">
    <property type="nucleotide sequence ID" value="NZ_BAAAJO010000003.1"/>
</dbReference>
<comment type="caution">
    <text evidence="2">The sequence shown here is derived from an EMBL/GenBank/DDBJ whole genome shotgun (WGS) entry which is preliminary data.</text>
</comment>
<dbReference type="Pfam" id="PF08241">
    <property type="entry name" value="Methyltransf_11"/>
    <property type="match status" value="1"/>
</dbReference>
<dbReference type="InterPro" id="IPR013216">
    <property type="entry name" value="Methyltransf_11"/>
</dbReference>
<gene>
    <name evidence="2" type="ORF">GCM10017584_35900</name>
</gene>
<dbReference type="SUPFAM" id="SSF53335">
    <property type="entry name" value="S-adenosyl-L-methionine-dependent methyltransferases"/>
    <property type="match status" value="1"/>
</dbReference>
<accession>A0A9W6M1L6</accession>
<evidence type="ECO:0000259" key="1">
    <source>
        <dbReference type="Pfam" id="PF08241"/>
    </source>
</evidence>
<protein>
    <submittedName>
        <fullName evidence="2">Methyltransferase</fullName>
    </submittedName>
</protein>
<keyword evidence="2" id="KW-0489">Methyltransferase</keyword>
<dbReference type="AlphaFoldDB" id="A0A9W6M1L6"/>
<reference evidence="2" key="1">
    <citation type="journal article" date="2014" name="Int. J. Syst. Evol. Microbiol.">
        <title>Complete genome sequence of Corynebacterium casei LMG S-19264T (=DSM 44701T), isolated from a smear-ripened cheese.</title>
        <authorList>
            <consortium name="US DOE Joint Genome Institute (JGI-PGF)"/>
            <person name="Walter F."/>
            <person name="Albersmeier A."/>
            <person name="Kalinowski J."/>
            <person name="Ruckert C."/>
        </authorList>
    </citation>
    <scope>NUCLEOTIDE SEQUENCE</scope>
    <source>
        <strain evidence="2">VKM Ac-1401</strain>
    </source>
</reference>
<dbReference type="InterPro" id="IPR029063">
    <property type="entry name" value="SAM-dependent_MTases_sf"/>
</dbReference>
<dbReference type="CDD" id="cd02440">
    <property type="entry name" value="AdoMet_MTases"/>
    <property type="match status" value="1"/>
</dbReference>
<dbReference type="Gene3D" id="3.40.50.150">
    <property type="entry name" value="Vaccinia Virus protein VP39"/>
    <property type="match status" value="1"/>
</dbReference>
<reference evidence="2" key="2">
    <citation type="submission" date="2023-01" db="EMBL/GenBank/DDBJ databases">
        <authorList>
            <person name="Sun Q."/>
            <person name="Evtushenko L."/>
        </authorList>
    </citation>
    <scope>NUCLEOTIDE SEQUENCE</scope>
    <source>
        <strain evidence="2">VKM Ac-1401</strain>
    </source>
</reference>
<dbReference type="PANTHER" id="PTHR42912">
    <property type="entry name" value="METHYLTRANSFERASE"/>
    <property type="match status" value="1"/>
</dbReference>
<sequence length="265" mass="28636">MSADHLTGNWEQGDAYERYVGRWSRAVAPAFLRWLDAPPGERWLDIGCGTGALTEAIVVGCEPSWVGGVEPSAGFLDTARARLGTRADLRQGSAEAIPFDDDTADVVVSGLVLNFVPDPARAVTEMARVTRPGGTVAAYVWDYAGGMELMRAFWDAAVGLDPTAPDEGARFPLCEPHALARVFTEAGLVAAETNGVEIPTTFSSFDDYWTPFLGGQGSAPTYAMSLTDRDRERLRDALRERVSTEPDGSIRMHARAWAVRASVPD</sequence>
<dbReference type="GO" id="GO:0008757">
    <property type="term" value="F:S-adenosylmethionine-dependent methyltransferase activity"/>
    <property type="evidence" value="ECO:0007669"/>
    <property type="project" value="InterPro"/>
</dbReference>
<evidence type="ECO:0000313" key="2">
    <source>
        <dbReference type="EMBL" id="GLJ78016.1"/>
    </source>
</evidence>
<keyword evidence="3" id="KW-1185">Reference proteome</keyword>
<organism evidence="2 3">
    <name type="scientific">Leifsonia poae</name>
    <dbReference type="NCBI Taxonomy" id="110933"/>
    <lineage>
        <taxon>Bacteria</taxon>
        <taxon>Bacillati</taxon>
        <taxon>Actinomycetota</taxon>
        <taxon>Actinomycetes</taxon>
        <taxon>Micrococcales</taxon>
        <taxon>Microbacteriaceae</taxon>
        <taxon>Leifsonia</taxon>
    </lineage>
</organism>